<sequence length="307" mass="34378">MATTAEATVLFDDMSKRVFDCVWEKIETGIKEGVSSLPFVRSSGTDDDVDAGDEKLMAIFRREYTTNLETVQLHADRNLFSLHPSYTKRKRENILRAFLYAQAHTGEVTETKKKNISPETKKKNMSPRNCETGSVSHQVKSGISPQMPQSRNDVPSPGRLKSIDTETGDLLGRLRSLERIRSKLRAKLGRLRQINGAVNSVKRTLDECVQGSGDQIYESTKAVLLGKEVLQSLNERGEKLSLALTEETDGRGDDGDEGTIDLSKIPKLPLKPLSLEDDYEQRRHAIETEVGSFAKISEALRKKRRSN</sequence>
<name>A0A7S2EGA1_TRICV</name>
<evidence type="ECO:0000256" key="1">
    <source>
        <dbReference type="SAM" id="MobiDB-lite"/>
    </source>
</evidence>
<feature type="region of interest" description="Disordered" evidence="1">
    <location>
        <begin position="110"/>
        <end position="164"/>
    </location>
</feature>
<dbReference type="AlphaFoldDB" id="A0A7S2EGA1"/>
<proteinExistence type="predicted"/>
<evidence type="ECO:0000313" key="2">
    <source>
        <dbReference type="EMBL" id="CAD9333533.1"/>
    </source>
</evidence>
<reference evidence="2" key="1">
    <citation type="submission" date="2021-01" db="EMBL/GenBank/DDBJ databases">
        <authorList>
            <person name="Corre E."/>
            <person name="Pelletier E."/>
            <person name="Niang G."/>
            <person name="Scheremetjew M."/>
            <person name="Finn R."/>
            <person name="Kale V."/>
            <person name="Holt S."/>
            <person name="Cochrane G."/>
            <person name="Meng A."/>
            <person name="Brown T."/>
            <person name="Cohen L."/>
        </authorList>
    </citation>
    <scope>NUCLEOTIDE SEQUENCE</scope>
    <source>
        <strain evidence="2">Grunow 1884</strain>
    </source>
</reference>
<feature type="compositionally biased region" description="Polar residues" evidence="1">
    <location>
        <begin position="126"/>
        <end position="153"/>
    </location>
</feature>
<organism evidence="2">
    <name type="scientific">Trieres chinensis</name>
    <name type="common">Marine centric diatom</name>
    <name type="synonym">Odontella sinensis</name>
    <dbReference type="NCBI Taxonomy" id="1514140"/>
    <lineage>
        <taxon>Eukaryota</taxon>
        <taxon>Sar</taxon>
        <taxon>Stramenopiles</taxon>
        <taxon>Ochrophyta</taxon>
        <taxon>Bacillariophyta</taxon>
        <taxon>Mediophyceae</taxon>
        <taxon>Biddulphiophycidae</taxon>
        <taxon>Eupodiscales</taxon>
        <taxon>Parodontellaceae</taxon>
        <taxon>Trieres</taxon>
    </lineage>
</organism>
<dbReference type="EMBL" id="HBGO01012851">
    <property type="protein sequence ID" value="CAD9333533.1"/>
    <property type="molecule type" value="Transcribed_RNA"/>
</dbReference>
<accession>A0A7S2EGA1</accession>
<gene>
    <name evidence="2" type="ORF">OSIN01602_LOCUS7156</name>
</gene>
<protein>
    <submittedName>
        <fullName evidence="2">Uncharacterized protein</fullName>
    </submittedName>
</protein>